<evidence type="ECO:0000313" key="2">
    <source>
        <dbReference type="Proteomes" id="UP001177003"/>
    </source>
</evidence>
<reference evidence="1" key="1">
    <citation type="submission" date="2023-04" db="EMBL/GenBank/DDBJ databases">
        <authorList>
            <person name="Vijverberg K."/>
            <person name="Xiong W."/>
            <person name="Schranz E."/>
        </authorList>
    </citation>
    <scope>NUCLEOTIDE SEQUENCE</scope>
</reference>
<dbReference type="EMBL" id="OX465081">
    <property type="protein sequence ID" value="CAI9287817.1"/>
    <property type="molecule type" value="Genomic_DNA"/>
</dbReference>
<accession>A0AA36EA37</accession>
<dbReference type="Proteomes" id="UP001177003">
    <property type="component" value="Chromosome 5"/>
</dbReference>
<name>A0AA36EA37_LACSI</name>
<proteinExistence type="predicted"/>
<gene>
    <name evidence="1" type="ORF">LSALG_LOCUS27155</name>
</gene>
<protein>
    <submittedName>
        <fullName evidence="1">Uncharacterized protein</fullName>
    </submittedName>
</protein>
<keyword evidence="2" id="KW-1185">Reference proteome</keyword>
<sequence length="15" mass="1707">MPKSVRVAKTTNEVF</sequence>
<organism evidence="1 2">
    <name type="scientific">Lactuca saligna</name>
    <name type="common">Willowleaf lettuce</name>
    <dbReference type="NCBI Taxonomy" id="75948"/>
    <lineage>
        <taxon>Eukaryota</taxon>
        <taxon>Viridiplantae</taxon>
        <taxon>Streptophyta</taxon>
        <taxon>Embryophyta</taxon>
        <taxon>Tracheophyta</taxon>
        <taxon>Spermatophyta</taxon>
        <taxon>Magnoliopsida</taxon>
        <taxon>eudicotyledons</taxon>
        <taxon>Gunneridae</taxon>
        <taxon>Pentapetalae</taxon>
        <taxon>asterids</taxon>
        <taxon>campanulids</taxon>
        <taxon>Asterales</taxon>
        <taxon>Asteraceae</taxon>
        <taxon>Cichorioideae</taxon>
        <taxon>Cichorieae</taxon>
        <taxon>Lactucinae</taxon>
        <taxon>Lactuca</taxon>
    </lineage>
</organism>
<evidence type="ECO:0000313" key="1">
    <source>
        <dbReference type="EMBL" id="CAI9287817.1"/>
    </source>
</evidence>